<feature type="domain" description="Ig-like" evidence="2">
    <location>
        <begin position="29"/>
        <end position="125"/>
    </location>
</feature>
<dbReference type="Proteomes" id="UP000823561">
    <property type="component" value="Chromosome 3"/>
</dbReference>
<protein>
    <recommendedName>
        <fullName evidence="2">Ig-like domain-containing protein</fullName>
    </recommendedName>
</protein>
<reference evidence="3" key="1">
    <citation type="submission" date="2020-10" db="EMBL/GenBank/DDBJ databases">
        <title>Chromosome-scale genome assembly of the Allis shad, Alosa alosa.</title>
        <authorList>
            <person name="Margot Z."/>
            <person name="Christophe K."/>
            <person name="Cabau C."/>
            <person name="Louis A."/>
            <person name="Berthelot C."/>
            <person name="Parey E."/>
            <person name="Roest Crollius H."/>
            <person name="Montfort J."/>
            <person name="Robinson-Rechavi M."/>
            <person name="Bucao C."/>
            <person name="Bouchez O."/>
            <person name="Gislard M."/>
            <person name="Lluch J."/>
            <person name="Milhes M."/>
            <person name="Lampietro C."/>
            <person name="Lopez Roques C."/>
            <person name="Donnadieu C."/>
            <person name="Braasch I."/>
            <person name="Desvignes T."/>
            <person name="Postlethwait J."/>
            <person name="Bobe J."/>
            <person name="Guiguen Y."/>
        </authorList>
    </citation>
    <scope>NUCLEOTIDE SEQUENCE</scope>
    <source>
        <strain evidence="3">M-15738</strain>
        <tissue evidence="3">Blood</tissue>
    </source>
</reference>
<sequence>MKTQPSAMAFISILTWTLLVCLQECRGQFTVTQTPATSAVGPGGSVTLNCKTSSGIGHRLYAACESCLSWYLQKPGEAPKLLIHSISTRSTGTANRFSGGGSNSGSDFTLTISGVQAEDAGHYYCMGVIGSKLDVGVPTPPVLTVLPPSREEVSGGRSGTLVCVARGGFPSDWRLSWRLDGVVEGGRAVLGSWGRTACTAGAAA</sequence>
<dbReference type="AlphaFoldDB" id="A0AAV6H9P7"/>
<dbReference type="InterPro" id="IPR036179">
    <property type="entry name" value="Ig-like_dom_sf"/>
</dbReference>
<evidence type="ECO:0000256" key="1">
    <source>
        <dbReference type="SAM" id="SignalP"/>
    </source>
</evidence>
<dbReference type="Gene3D" id="2.60.40.10">
    <property type="entry name" value="Immunoglobulins"/>
    <property type="match status" value="2"/>
</dbReference>
<feature type="domain" description="Ig-like" evidence="2">
    <location>
        <begin position="141"/>
        <end position="204"/>
    </location>
</feature>
<organism evidence="3 4">
    <name type="scientific">Alosa alosa</name>
    <name type="common">allis shad</name>
    <dbReference type="NCBI Taxonomy" id="278164"/>
    <lineage>
        <taxon>Eukaryota</taxon>
        <taxon>Metazoa</taxon>
        <taxon>Chordata</taxon>
        <taxon>Craniata</taxon>
        <taxon>Vertebrata</taxon>
        <taxon>Euteleostomi</taxon>
        <taxon>Actinopterygii</taxon>
        <taxon>Neopterygii</taxon>
        <taxon>Teleostei</taxon>
        <taxon>Clupei</taxon>
        <taxon>Clupeiformes</taxon>
        <taxon>Clupeoidei</taxon>
        <taxon>Clupeidae</taxon>
        <taxon>Alosa</taxon>
    </lineage>
</organism>
<dbReference type="InterPro" id="IPR013783">
    <property type="entry name" value="Ig-like_fold"/>
</dbReference>
<dbReference type="FunFam" id="2.60.40.10:FF:001230">
    <property type="entry name" value="Immunoglobulin kappa variable 8-16"/>
    <property type="match status" value="1"/>
</dbReference>
<dbReference type="PROSITE" id="PS50835">
    <property type="entry name" value="IG_LIKE"/>
    <property type="match status" value="2"/>
</dbReference>
<accession>A0AAV6H9P7</accession>
<dbReference type="SMART" id="SM00409">
    <property type="entry name" value="IG"/>
    <property type="match status" value="1"/>
</dbReference>
<proteinExistence type="predicted"/>
<dbReference type="InterPro" id="IPR013106">
    <property type="entry name" value="Ig_V-set"/>
</dbReference>
<dbReference type="Pfam" id="PF07686">
    <property type="entry name" value="V-set"/>
    <property type="match status" value="1"/>
</dbReference>
<feature type="signal peptide" evidence="1">
    <location>
        <begin position="1"/>
        <end position="27"/>
    </location>
</feature>
<dbReference type="PANTHER" id="PTHR23267">
    <property type="entry name" value="IMMUNOGLOBULIN LIGHT CHAIN"/>
    <property type="match status" value="1"/>
</dbReference>
<keyword evidence="1" id="KW-0732">Signal</keyword>
<feature type="chain" id="PRO_5043327694" description="Ig-like domain-containing protein" evidence="1">
    <location>
        <begin position="28"/>
        <end position="204"/>
    </location>
</feature>
<dbReference type="SUPFAM" id="SSF48726">
    <property type="entry name" value="Immunoglobulin"/>
    <property type="match status" value="2"/>
</dbReference>
<dbReference type="EMBL" id="JADWDJ010000003">
    <property type="protein sequence ID" value="KAG5282872.1"/>
    <property type="molecule type" value="Genomic_DNA"/>
</dbReference>
<dbReference type="SMART" id="SM00406">
    <property type="entry name" value="IGv"/>
    <property type="match status" value="1"/>
</dbReference>
<name>A0AAV6H9P7_9TELE</name>
<comment type="caution">
    <text evidence="3">The sequence shown here is derived from an EMBL/GenBank/DDBJ whole genome shotgun (WGS) entry which is preliminary data.</text>
</comment>
<evidence type="ECO:0000313" key="3">
    <source>
        <dbReference type="EMBL" id="KAG5282872.1"/>
    </source>
</evidence>
<dbReference type="InterPro" id="IPR003599">
    <property type="entry name" value="Ig_sub"/>
</dbReference>
<keyword evidence="4" id="KW-1185">Reference proteome</keyword>
<dbReference type="InterPro" id="IPR007110">
    <property type="entry name" value="Ig-like_dom"/>
</dbReference>
<gene>
    <name evidence="3" type="ORF">AALO_G00035660</name>
</gene>
<evidence type="ECO:0000259" key="2">
    <source>
        <dbReference type="PROSITE" id="PS50835"/>
    </source>
</evidence>
<evidence type="ECO:0000313" key="4">
    <source>
        <dbReference type="Proteomes" id="UP000823561"/>
    </source>
</evidence>
<dbReference type="InterPro" id="IPR050150">
    <property type="entry name" value="IgV_Light_Chain"/>
</dbReference>